<keyword evidence="3 6" id="KW-0489">Methyltransferase</keyword>
<sequence>MKRQKSFEGSNGALYVVGTPIGNLEDLSIRARNTLAEVDRIACEDTRRTRKLLSHLEISVPLVSYHEHNRFSRMEELSERMEQGERIALVSDAGMPALSDPGEELVREAVNRGIPVIPVPGPNAALSAVVASGIPPQPFLFIGFLPRQTKERIRELDRWKEVPATLLFYEAPHRILPMLRDLREVLGDRSTAIAREVTKKHEEWIRGTLSQCRDWFREHSPRGEMTVVVSGAKDSSPQNRESHETDWWHPLSVTEHVDWHIHRGKAKKEAIRTVAKERSLPKREVYNHYHQ</sequence>
<dbReference type="EC" id="2.1.1.198" evidence="6"/>
<evidence type="ECO:0000256" key="4">
    <source>
        <dbReference type="ARBA" id="ARBA00022679"/>
    </source>
</evidence>
<keyword evidence="1 6" id="KW-0963">Cytoplasm</keyword>
<keyword evidence="5 6" id="KW-0949">S-adenosyl-L-methionine</keyword>
<evidence type="ECO:0000256" key="1">
    <source>
        <dbReference type="ARBA" id="ARBA00022490"/>
    </source>
</evidence>
<comment type="subcellular location">
    <subcellularLocation>
        <location evidence="6">Cytoplasm</location>
    </subcellularLocation>
</comment>
<gene>
    <name evidence="6 8" type="primary">rsmI</name>
    <name evidence="8" type="ORF">CHM34_16900</name>
</gene>
<keyword evidence="9" id="KW-1185">Reference proteome</keyword>
<protein>
    <recommendedName>
        <fullName evidence="6">Ribosomal RNA small subunit methyltransferase I</fullName>
        <ecNumber evidence="6">2.1.1.198</ecNumber>
    </recommendedName>
    <alternativeName>
        <fullName evidence="6">16S rRNA 2'-O-ribose C1402 methyltransferase</fullName>
    </alternativeName>
    <alternativeName>
        <fullName evidence="6">rRNA (cytidine-2'-O-)-methyltransferase RsmI</fullName>
    </alternativeName>
</protein>
<dbReference type="AlphaFoldDB" id="A0A235B429"/>
<dbReference type="GO" id="GO:0005737">
    <property type="term" value="C:cytoplasm"/>
    <property type="evidence" value="ECO:0007669"/>
    <property type="project" value="UniProtKB-SubCell"/>
</dbReference>
<dbReference type="PANTHER" id="PTHR46111">
    <property type="entry name" value="RIBOSOMAL RNA SMALL SUBUNIT METHYLTRANSFERASE I"/>
    <property type="match status" value="1"/>
</dbReference>
<dbReference type="FunFam" id="3.30.950.10:FF:000002">
    <property type="entry name" value="Ribosomal RNA small subunit methyltransferase I"/>
    <property type="match status" value="1"/>
</dbReference>
<comment type="catalytic activity">
    <reaction evidence="6">
        <text>cytidine(1402) in 16S rRNA + S-adenosyl-L-methionine = 2'-O-methylcytidine(1402) in 16S rRNA + S-adenosyl-L-homocysteine + H(+)</text>
        <dbReference type="Rhea" id="RHEA:42924"/>
        <dbReference type="Rhea" id="RHEA-COMP:10285"/>
        <dbReference type="Rhea" id="RHEA-COMP:10286"/>
        <dbReference type="ChEBI" id="CHEBI:15378"/>
        <dbReference type="ChEBI" id="CHEBI:57856"/>
        <dbReference type="ChEBI" id="CHEBI:59789"/>
        <dbReference type="ChEBI" id="CHEBI:74495"/>
        <dbReference type="ChEBI" id="CHEBI:82748"/>
        <dbReference type="EC" id="2.1.1.198"/>
    </reaction>
</comment>
<dbReference type="FunFam" id="3.40.1010.10:FF:000007">
    <property type="entry name" value="Ribosomal RNA small subunit methyltransferase I"/>
    <property type="match status" value="1"/>
</dbReference>
<dbReference type="CDD" id="cd11648">
    <property type="entry name" value="RsmI"/>
    <property type="match status" value="1"/>
</dbReference>
<feature type="domain" description="Tetrapyrrole methylase" evidence="7">
    <location>
        <begin position="14"/>
        <end position="211"/>
    </location>
</feature>
<dbReference type="OrthoDB" id="9809084at2"/>
<comment type="similarity">
    <text evidence="6">Belongs to the methyltransferase superfamily. RsmI family.</text>
</comment>
<dbReference type="NCBIfam" id="TIGR00096">
    <property type="entry name" value="16S rRNA (cytidine(1402)-2'-O)-methyltransferase"/>
    <property type="match status" value="1"/>
</dbReference>
<evidence type="ECO:0000256" key="2">
    <source>
        <dbReference type="ARBA" id="ARBA00022552"/>
    </source>
</evidence>
<dbReference type="InterPro" id="IPR000878">
    <property type="entry name" value="4pyrrol_Mease"/>
</dbReference>
<dbReference type="InterPro" id="IPR014777">
    <property type="entry name" value="4pyrrole_Mease_sub1"/>
</dbReference>
<reference evidence="8 9" key="1">
    <citation type="submission" date="2017-07" db="EMBL/GenBank/DDBJ databases">
        <title>The genome sequence of Paludifilum halophilum highlights mechanisms for microbial adaptation to high salt environemnts.</title>
        <authorList>
            <person name="Belbahri L."/>
        </authorList>
    </citation>
    <scope>NUCLEOTIDE SEQUENCE [LARGE SCALE GENOMIC DNA]</scope>
    <source>
        <strain evidence="8 9">DSM 102817</strain>
    </source>
</reference>
<accession>A0A235B429</accession>
<keyword evidence="2 6" id="KW-0698">rRNA processing</keyword>
<dbReference type="Gene3D" id="3.30.950.10">
    <property type="entry name" value="Methyltransferase, Cobalt-precorrin-4 Transmethylase, Domain 2"/>
    <property type="match status" value="1"/>
</dbReference>
<dbReference type="PROSITE" id="PS01296">
    <property type="entry name" value="RSMI"/>
    <property type="match status" value="1"/>
</dbReference>
<name>A0A235B429_9BACL</name>
<evidence type="ECO:0000313" key="9">
    <source>
        <dbReference type="Proteomes" id="UP000215459"/>
    </source>
</evidence>
<dbReference type="InterPro" id="IPR014776">
    <property type="entry name" value="4pyrrole_Mease_sub2"/>
</dbReference>
<evidence type="ECO:0000256" key="3">
    <source>
        <dbReference type="ARBA" id="ARBA00022603"/>
    </source>
</evidence>
<evidence type="ECO:0000256" key="5">
    <source>
        <dbReference type="ARBA" id="ARBA00022691"/>
    </source>
</evidence>
<comment type="function">
    <text evidence="6">Catalyzes the 2'-O-methylation of the ribose of cytidine 1402 (C1402) in 16S rRNA.</text>
</comment>
<evidence type="ECO:0000259" key="7">
    <source>
        <dbReference type="Pfam" id="PF00590"/>
    </source>
</evidence>
<dbReference type="SUPFAM" id="SSF53790">
    <property type="entry name" value="Tetrapyrrole methylase"/>
    <property type="match status" value="1"/>
</dbReference>
<dbReference type="InterPro" id="IPR008189">
    <property type="entry name" value="rRNA_ssu_MeTfrase_I"/>
</dbReference>
<dbReference type="RefSeq" id="WP_094265786.1">
    <property type="nucleotide sequence ID" value="NZ_NOWF01000013.1"/>
</dbReference>
<proteinExistence type="inferred from homology"/>
<dbReference type="InterPro" id="IPR035996">
    <property type="entry name" value="4pyrrol_Methylase_sf"/>
</dbReference>
<evidence type="ECO:0000256" key="6">
    <source>
        <dbReference type="HAMAP-Rule" id="MF_01877"/>
    </source>
</evidence>
<dbReference type="PANTHER" id="PTHR46111:SF1">
    <property type="entry name" value="RIBOSOMAL RNA SMALL SUBUNIT METHYLTRANSFERASE I"/>
    <property type="match status" value="1"/>
</dbReference>
<evidence type="ECO:0000313" key="8">
    <source>
        <dbReference type="EMBL" id="OYD06385.1"/>
    </source>
</evidence>
<dbReference type="Proteomes" id="UP000215459">
    <property type="component" value="Unassembled WGS sequence"/>
</dbReference>
<dbReference type="EMBL" id="NOWF01000013">
    <property type="protein sequence ID" value="OYD06385.1"/>
    <property type="molecule type" value="Genomic_DNA"/>
</dbReference>
<comment type="caution">
    <text evidence="8">The sequence shown here is derived from an EMBL/GenBank/DDBJ whole genome shotgun (WGS) entry which is preliminary data.</text>
</comment>
<dbReference type="PIRSF" id="PIRSF005917">
    <property type="entry name" value="MTase_YraL"/>
    <property type="match status" value="1"/>
</dbReference>
<organism evidence="8 9">
    <name type="scientific">Paludifilum halophilum</name>
    <dbReference type="NCBI Taxonomy" id="1642702"/>
    <lineage>
        <taxon>Bacteria</taxon>
        <taxon>Bacillati</taxon>
        <taxon>Bacillota</taxon>
        <taxon>Bacilli</taxon>
        <taxon>Bacillales</taxon>
        <taxon>Thermoactinomycetaceae</taxon>
        <taxon>Paludifilum</taxon>
    </lineage>
</organism>
<dbReference type="Gene3D" id="3.40.1010.10">
    <property type="entry name" value="Cobalt-precorrin-4 Transmethylase, Domain 1"/>
    <property type="match status" value="1"/>
</dbReference>
<dbReference type="InterPro" id="IPR018063">
    <property type="entry name" value="SAM_MeTrfase_RsmI_CS"/>
</dbReference>
<dbReference type="GO" id="GO:0070677">
    <property type="term" value="F:rRNA (cytosine-2'-O-)-methyltransferase activity"/>
    <property type="evidence" value="ECO:0007669"/>
    <property type="project" value="UniProtKB-UniRule"/>
</dbReference>
<dbReference type="HAMAP" id="MF_01877">
    <property type="entry name" value="16SrRNA_methyltr_I"/>
    <property type="match status" value="1"/>
</dbReference>
<keyword evidence="4 6" id="KW-0808">Transferase</keyword>
<dbReference type="Pfam" id="PF00590">
    <property type="entry name" value="TP_methylase"/>
    <property type="match status" value="1"/>
</dbReference>